<dbReference type="RefSeq" id="WP_322458623.1">
    <property type="nucleotide sequence ID" value="NZ_WNVC01000209.1"/>
</dbReference>
<dbReference type="Proteomes" id="UP001291306">
    <property type="component" value="Unassembled WGS sequence"/>
</dbReference>
<name>A0AAW9IES1_CLOPF</name>
<accession>A0AAW9IES1</accession>
<protein>
    <submittedName>
        <fullName evidence="1">Uncharacterized protein</fullName>
    </submittedName>
</protein>
<reference evidence="1" key="1">
    <citation type="submission" date="2019-11" db="EMBL/GenBank/DDBJ databases">
        <title>Characterization of Clostridium perfringens isolates from swine manure treated agricultural soils.</title>
        <authorList>
            <person name="Wushke S.T."/>
        </authorList>
    </citation>
    <scope>NUCLEOTIDE SEQUENCE</scope>
    <source>
        <strain evidence="1">X26</strain>
    </source>
</reference>
<evidence type="ECO:0000313" key="1">
    <source>
        <dbReference type="EMBL" id="MDZ5000325.1"/>
    </source>
</evidence>
<feature type="non-terminal residue" evidence="1">
    <location>
        <position position="271"/>
    </location>
</feature>
<sequence length="271" mass="31825">MYEYSDAKAALSEANLINEDSLREISYADEYIIIDRLKLHSINNVYLKVNLVCLYDGDSTEIKEGLQSLLGEPLIKQIKDQLVISDSSIILRYPANWDYYQTPKEILIGEDSYKIDTRYIETNKNICEVEIKRDDLIYKMRKFDEDELNVNWISKIDSNNKEFSTRISRDDFIRVKRLRNTYVDINKVYPEIEIGSSDKTLIGRKLYKEYIKMHTTNWMFPLDNDIDEEPKVLVIDSKINDVKLSTDGNNIFTVDISYDVQAPNEYEGWYA</sequence>
<comment type="caution">
    <text evidence="1">The sequence shown here is derived from an EMBL/GenBank/DDBJ whole genome shotgun (WGS) entry which is preliminary data.</text>
</comment>
<organism evidence="1 2">
    <name type="scientific">Clostridium perfringens</name>
    <dbReference type="NCBI Taxonomy" id="1502"/>
    <lineage>
        <taxon>Bacteria</taxon>
        <taxon>Bacillati</taxon>
        <taxon>Bacillota</taxon>
        <taxon>Clostridia</taxon>
        <taxon>Eubacteriales</taxon>
        <taxon>Clostridiaceae</taxon>
        <taxon>Clostridium</taxon>
    </lineage>
</organism>
<gene>
    <name evidence="1" type="ORF">GNF79_14830</name>
</gene>
<proteinExistence type="predicted"/>
<evidence type="ECO:0000313" key="2">
    <source>
        <dbReference type="Proteomes" id="UP001291306"/>
    </source>
</evidence>
<dbReference type="EMBL" id="WNVC01000209">
    <property type="protein sequence ID" value="MDZ5000325.1"/>
    <property type="molecule type" value="Genomic_DNA"/>
</dbReference>
<dbReference type="AlphaFoldDB" id="A0AAW9IES1"/>